<reference evidence="2 3" key="1">
    <citation type="journal article" date="2020" name="Mol. Biol. Evol.">
        <title>Distinct Expression and Methylation Patterns for Genes with Different Fates following a Single Whole-Genome Duplication in Flowering Plants.</title>
        <authorList>
            <person name="Shi T."/>
            <person name="Rahmani R.S."/>
            <person name="Gugger P.F."/>
            <person name="Wang M."/>
            <person name="Li H."/>
            <person name="Zhang Y."/>
            <person name="Li Z."/>
            <person name="Wang Q."/>
            <person name="Van de Peer Y."/>
            <person name="Marchal K."/>
            <person name="Chen J."/>
        </authorList>
    </citation>
    <scope>NUCLEOTIDE SEQUENCE [LARGE SCALE GENOMIC DNA]</scope>
    <source>
        <tissue evidence="2">Leaf</tissue>
    </source>
</reference>
<feature type="transmembrane region" description="Helical" evidence="1">
    <location>
        <begin position="159"/>
        <end position="177"/>
    </location>
</feature>
<sequence length="182" mass="20656">MSSTSCHCLRRSPSFLPPFVSGVGVPKPTRSSWPLNKSLRLVECHSRSSKNKWKISCFKDEESSSYIPESEFSGDKLPEELVELELGQSSVVERGWVSNLQEVEFLSSIFFSIFLIFIFHFQRMFNGTGYHRSFLFFVTIQFTWCLSLACGLDSSCCHICIPSIVPAWLGLLCHHYLVAGLD</sequence>
<feature type="transmembrane region" description="Helical" evidence="1">
    <location>
        <begin position="103"/>
        <end position="121"/>
    </location>
</feature>
<keyword evidence="1" id="KW-0812">Transmembrane</keyword>
<protein>
    <submittedName>
        <fullName evidence="2">Uncharacterized protein</fullName>
    </submittedName>
</protein>
<evidence type="ECO:0000313" key="3">
    <source>
        <dbReference type="Proteomes" id="UP000607653"/>
    </source>
</evidence>
<evidence type="ECO:0000256" key="1">
    <source>
        <dbReference type="SAM" id="Phobius"/>
    </source>
</evidence>
<comment type="caution">
    <text evidence="2">The sequence shown here is derived from an EMBL/GenBank/DDBJ whole genome shotgun (WGS) entry which is preliminary data.</text>
</comment>
<keyword evidence="3" id="KW-1185">Reference proteome</keyword>
<gene>
    <name evidence="2" type="ORF">HUJ06_022392</name>
</gene>
<feature type="transmembrane region" description="Helical" evidence="1">
    <location>
        <begin position="133"/>
        <end position="152"/>
    </location>
</feature>
<keyword evidence="1" id="KW-1133">Transmembrane helix</keyword>
<evidence type="ECO:0000313" key="2">
    <source>
        <dbReference type="EMBL" id="DAD20929.1"/>
    </source>
</evidence>
<name>A0A822XPD2_NELNU</name>
<dbReference type="Proteomes" id="UP000607653">
    <property type="component" value="Unassembled WGS sequence"/>
</dbReference>
<dbReference type="EMBL" id="DUZY01000001">
    <property type="protein sequence ID" value="DAD20929.1"/>
    <property type="molecule type" value="Genomic_DNA"/>
</dbReference>
<proteinExistence type="predicted"/>
<keyword evidence="1" id="KW-0472">Membrane</keyword>
<accession>A0A822XPD2</accession>
<dbReference type="AlphaFoldDB" id="A0A822XPD2"/>
<organism evidence="2 3">
    <name type="scientific">Nelumbo nucifera</name>
    <name type="common">Sacred lotus</name>
    <dbReference type="NCBI Taxonomy" id="4432"/>
    <lineage>
        <taxon>Eukaryota</taxon>
        <taxon>Viridiplantae</taxon>
        <taxon>Streptophyta</taxon>
        <taxon>Embryophyta</taxon>
        <taxon>Tracheophyta</taxon>
        <taxon>Spermatophyta</taxon>
        <taxon>Magnoliopsida</taxon>
        <taxon>Proteales</taxon>
        <taxon>Nelumbonaceae</taxon>
        <taxon>Nelumbo</taxon>
    </lineage>
</organism>